<dbReference type="AlphaFoldDB" id="A0AAG5DTL4"/>
<feature type="compositionally biased region" description="Polar residues" evidence="1">
    <location>
        <begin position="53"/>
        <end position="62"/>
    </location>
</feature>
<name>A0AAG5DTL4_ANOAO</name>
<evidence type="ECO:0000313" key="3">
    <source>
        <dbReference type="Proteomes" id="UP000075880"/>
    </source>
</evidence>
<organism evidence="2 3">
    <name type="scientific">Anopheles atroparvus</name>
    <name type="common">European mosquito</name>
    <dbReference type="NCBI Taxonomy" id="41427"/>
    <lineage>
        <taxon>Eukaryota</taxon>
        <taxon>Metazoa</taxon>
        <taxon>Ecdysozoa</taxon>
        <taxon>Arthropoda</taxon>
        <taxon>Hexapoda</taxon>
        <taxon>Insecta</taxon>
        <taxon>Pterygota</taxon>
        <taxon>Neoptera</taxon>
        <taxon>Endopterygota</taxon>
        <taxon>Diptera</taxon>
        <taxon>Nematocera</taxon>
        <taxon>Culicoidea</taxon>
        <taxon>Culicidae</taxon>
        <taxon>Anophelinae</taxon>
        <taxon>Anopheles</taxon>
    </lineage>
</organism>
<dbReference type="EnsemblMetazoa" id="ENSAATROPT016448">
    <property type="protein sequence ID" value="ENSAATROPP014456"/>
    <property type="gene ID" value="ENSAATROPG013461"/>
</dbReference>
<feature type="compositionally biased region" description="Polar residues" evidence="1">
    <location>
        <begin position="101"/>
        <end position="116"/>
    </location>
</feature>
<feature type="region of interest" description="Disordered" evidence="1">
    <location>
        <begin position="53"/>
        <end position="121"/>
    </location>
</feature>
<sequence length="131" mass="14578">RATWRFRVTPTNCYAAGETGTLRHIPSACFPSLNLLQTWGNLNIFKKSSRENTQNLTQTYPQTVKRRKKEGGNIKHATNVMRGVDNSENIKRAQQHPRNPVGNSSPLPSASTASRVQHSRGAITMRFTGSS</sequence>
<protein>
    <submittedName>
        <fullName evidence="2">Uncharacterized protein</fullName>
    </submittedName>
</protein>
<evidence type="ECO:0000313" key="2">
    <source>
        <dbReference type="EnsemblMetazoa" id="ENSAATROPP014456"/>
    </source>
</evidence>
<evidence type="ECO:0000256" key="1">
    <source>
        <dbReference type="SAM" id="MobiDB-lite"/>
    </source>
</evidence>
<keyword evidence="3" id="KW-1185">Reference proteome</keyword>
<reference evidence="2" key="1">
    <citation type="submission" date="2024-04" db="UniProtKB">
        <authorList>
            <consortium name="EnsemblMetazoa"/>
        </authorList>
    </citation>
    <scope>IDENTIFICATION</scope>
    <source>
        <strain evidence="2">EBRO</strain>
    </source>
</reference>
<proteinExistence type="predicted"/>
<accession>A0AAG5DTL4</accession>
<dbReference type="Proteomes" id="UP000075880">
    <property type="component" value="Unassembled WGS sequence"/>
</dbReference>